<dbReference type="AlphaFoldDB" id="A0A922MJA4"/>
<feature type="compositionally biased region" description="Basic and acidic residues" evidence="3">
    <location>
        <begin position="1"/>
        <end position="11"/>
    </location>
</feature>
<dbReference type="PANTHER" id="PTHR12983:SF9">
    <property type="entry name" value="E3 UBIQUITIN-PROTEIN LIGASE RNF10"/>
    <property type="match status" value="1"/>
</dbReference>
<organism evidence="4 5">
    <name type="scientific">Spodoptera exigua</name>
    <name type="common">Beet armyworm</name>
    <name type="synonym">Noctua fulgens</name>
    <dbReference type="NCBI Taxonomy" id="7107"/>
    <lineage>
        <taxon>Eukaryota</taxon>
        <taxon>Metazoa</taxon>
        <taxon>Ecdysozoa</taxon>
        <taxon>Arthropoda</taxon>
        <taxon>Hexapoda</taxon>
        <taxon>Insecta</taxon>
        <taxon>Pterygota</taxon>
        <taxon>Neoptera</taxon>
        <taxon>Endopterygota</taxon>
        <taxon>Lepidoptera</taxon>
        <taxon>Glossata</taxon>
        <taxon>Ditrysia</taxon>
        <taxon>Noctuoidea</taxon>
        <taxon>Noctuidae</taxon>
        <taxon>Amphipyrinae</taxon>
        <taxon>Spodoptera</taxon>
    </lineage>
</organism>
<dbReference type="GO" id="GO:0000976">
    <property type="term" value="F:transcription cis-regulatory region binding"/>
    <property type="evidence" value="ECO:0007669"/>
    <property type="project" value="TreeGrafter"/>
</dbReference>
<dbReference type="PANTHER" id="PTHR12983">
    <property type="entry name" value="RING FINGER 10 FAMILY MEMBER"/>
    <property type="match status" value="1"/>
</dbReference>
<keyword evidence="2" id="KW-0963">Cytoplasm</keyword>
<reference evidence="4" key="1">
    <citation type="journal article" date="2021" name="G3 (Bethesda)">
        <title>Genome and transcriptome analysis of the beet armyworm Spodoptera exigua reveals targets for pest control. .</title>
        <authorList>
            <person name="Simon S."/>
            <person name="Breeschoten T."/>
            <person name="Jansen H.J."/>
            <person name="Dirks R.P."/>
            <person name="Schranz M.E."/>
            <person name="Ros V.I.D."/>
        </authorList>
    </citation>
    <scope>NUCLEOTIDE SEQUENCE</scope>
    <source>
        <strain evidence="4">TB_SE_WUR_2020</strain>
    </source>
</reference>
<dbReference type="Proteomes" id="UP000814243">
    <property type="component" value="Unassembled WGS sequence"/>
</dbReference>
<evidence type="ECO:0000256" key="2">
    <source>
        <dbReference type="ARBA" id="ARBA00022490"/>
    </source>
</evidence>
<name>A0A922MJA4_SPOEX</name>
<sequence length="244" mass="27500">MLEESRMEKKSLNRTSQPQSRASAIDCKKNTESTQKPWPRSNKKREGPGSAPKNEPSRKYAPAQHGRGQFDRRPRPRGSTGYHVGGAQNTRLGGDEEPEIGSVFVPGSKKQNLNHLLNFTYPSRGVPEHRGHQVRRPGFQYRGPNRYGHDHYLRAYCQFVVNEDGDIKANLLDPDIPLKWEHIEEVVSGQSYRSFKVSYMFGTSGGWACVSLWSHILLGLHSALCCNSRQATTSMSHVLNTIAR</sequence>
<proteinExistence type="predicted"/>
<feature type="region of interest" description="Disordered" evidence="3">
    <location>
        <begin position="1"/>
        <end position="99"/>
    </location>
</feature>
<dbReference type="EMBL" id="JACEFF010000432">
    <property type="protein sequence ID" value="KAH9637901.1"/>
    <property type="molecule type" value="Genomic_DNA"/>
</dbReference>
<protein>
    <submittedName>
        <fullName evidence="4">Uncharacterized protein</fullName>
    </submittedName>
</protein>
<evidence type="ECO:0000313" key="5">
    <source>
        <dbReference type="Proteomes" id="UP000814243"/>
    </source>
</evidence>
<evidence type="ECO:0000256" key="3">
    <source>
        <dbReference type="SAM" id="MobiDB-lite"/>
    </source>
</evidence>
<comment type="caution">
    <text evidence="4">The sequence shown here is derived from an EMBL/GenBank/DDBJ whole genome shotgun (WGS) entry which is preliminary data.</text>
</comment>
<dbReference type="InterPro" id="IPR039739">
    <property type="entry name" value="MAG2/RNF10"/>
</dbReference>
<dbReference type="GO" id="GO:0005737">
    <property type="term" value="C:cytoplasm"/>
    <property type="evidence" value="ECO:0007669"/>
    <property type="project" value="UniProtKB-SubCell"/>
</dbReference>
<dbReference type="GO" id="GO:0045944">
    <property type="term" value="P:positive regulation of transcription by RNA polymerase II"/>
    <property type="evidence" value="ECO:0007669"/>
    <property type="project" value="TreeGrafter"/>
</dbReference>
<feature type="compositionally biased region" description="Polar residues" evidence="3">
    <location>
        <begin position="13"/>
        <end position="22"/>
    </location>
</feature>
<evidence type="ECO:0000256" key="1">
    <source>
        <dbReference type="ARBA" id="ARBA00004496"/>
    </source>
</evidence>
<evidence type="ECO:0000313" key="4">
    <source>
        <dbReference type="EMBL" id="KAH9637901.1"/>
    </source>
</evidence>
<accession>A0A922MJA4</accession>
<gene>
    <name evidence="4" type="ORF">HF086_013387</name>
</gene>
<comment type="subcellular location">
    <subcellularLocation>
        <location evidence="1">Cytoplasm</location>
    </subcellularLocation>
</comment>